<evidence type="ECO:0000256" key="4">
    <source>
        <dbReference type="ARBA" id="ARBA00022660"/>
    </source>
</evidence>
<dbReference type="EMBL" id="SGPM01000002">
    <property type="protein sequence ID" value="THH33987.1"/>
    <property type="molecule type" value="Genomic_DNA"/>
</dbReference>
<dbReference type="InterPro" id="IPR003197">
    <property type="entry name" value="QCR7"/>
</dbReference>
<gene>
    <name evidence="10" type="ORF">EUX98_g314</name>
</gene>
<keyword evidence="5" id="KW-0999">Mitochondrion inner membrane</keyword>
<evidence type="ECO:0000256" key="7">
    <source>
        <dbReference type="ARBA" id="ARBA00023128"/>
    </source>
</evidence>
<evidence type="ECO:0000256" key="8">
    <source>
        <dbReference type="ARBA" id="ARBA00023136"/>
    </source>
</evidence>
<protein>
    <recommendedName>
        <fullName evidence="9">Complex III subunit 7</fullName>
    </recommendedName>
</protein>
<organism evidence="10 11">
    <name type="scientific">Antrodiella citrinella</name>
    <dbReference type="NCBI Taxonomy" id="2447956"/>
    <lineage>
        <taxon>Eukaryota</taxon>
        <taxon>Fungi</taxon>
        <taxon>Dikarya</taxon>
        <taxon>Basidiomycota</taxon>
        <taxon>Agaricomycotina</taxon>
        <taxon>Agaricomycetes</taxon>
        <taxon>Polyporales</taxon>
        <taxon>Steccherinaceae</taxon>
        <taxon>Antrodiella</taxon>
    </lineage>
</organism>
<evidence type="ECO:0000313" key="11">
    <source>
        <dbReference type="Proteomes" id="UP000308730"/>
    </source>
</evidence>
<keyword evidence="8" id="KW-0472">Membrane</keyword>
<evidence type="ECO:0000256" key="9">
    <source>
        <dbReference type="ARBA" id="ARBA00031684"/>
    </source>
</evidence>
<comment type="subcellular location">
    <subcellularLocation>
        <location evidence="1">Mitochondrion inner membrane</location>
        <topology evidence="1">Peripheral membrane protein</topology>
        <orientation evidence="1">Matrix side</orientation>
    </subcellularLocation>
</comment>
<dbReference type="Gene3D" id="1.10.1090.10">
    <property type="entry name" value="Cytochrome b-c1 complex subunit 7"/>
    <property type="match status" value="1"/>
</dbReference>
<dbReference type="FunFam" id="1.10.1090.10:FF:000001">
    <property type="entry name" value="Cytochrome b-c1 complex subunit 7"/>
    <property type="match status" value="1"/>
</dbReference>
<evidence type="ECO:0000313" key="10">
    <source>
        <dbReference type="EMBL" id="THH33987.1"/>
    </source>
</evidence>
<proteinExistence type="inferred from homology"/>
<dbReference type="GO" id="GO:0005743">
    <property type="term" value="C:mitochondrial inner membrane"/>
    <property type="evidence" value="ECO:0007669"/>
    <property type="project" value="UniProtKB-SubCell"/>
</dbReference>
<evidence type="ECO:0000256" key="1">
    <source>
        <dbReference type="ARBA" id="ARBA00004443"/>
    </source>
</evidence>
<dbReference type="PANTHER" id="PTHR12022:SF0">
    <property type="entry name" value="CYTOCHROME B-C1 COMPLEX SUBUNIT 7"/>
    <property type="match status" value="1"/>
</dbReference>
<keyword evidence="7" id="KW-0496">Mitochondrion</keyword>
<dbReference type="SUPFAM" id="SSF81524">
    <property type="entry name" value="14 kDa protein of cytochrome bc1 complex (Ubiquinol-cytochrome c reductase)"/>
    <property type="match status" value="1"/>
</dbReference>
<evidence type="ECO:0000256" key="6">
    <source>
        <dbReference type="ARBA" id="ARBA00022982"/>
    </source>
</evidence>
<dbReference type="InterPro" id="IPR036544">
    <property type="entry name" value="QCR7_sf"/>
</dbReference>
<evidence type="ECO:0000256" key="2">
    <source>
        <dbReference type="ARBA" id="ARBA00008554"/>
    </source>
</evidence>
<dbReference type="AlphaFoldDB" id="A0A4S4N6X1"/>
<accession>A0A4S4N6X1</accession>
<evidence type="ECO:0000256" key="3">
    <source>
        <dbReference type="ARBA" id="ARBA00022448"/>
    </source>
</evidence>
<name>A0A4S4N6X1_9APHY</name>
<keyword evidence="6" id="KW-0249">Electron transport</keyword>
<dbReference type="Pfam" id="PF02271">
    <property type="entry name" value="UCR_14kD"/>
    <property type="match status" value="1"/>
</dbReference>
<dbReference type="OrthoDB" id="425749at2759"/>
<reference evidence="10 11" key="1">
    <citation type="submission" date="2019-02" db="EMBL/GenBank/DDBJ databases">
        <title>Genome sequencing of the rare red list fungi Antrodiella citrinella (Flaviporus citrinellus).</title>
        <authorList>
            <person name="Buettner E."/>
            <person name="Kellner H."/>
        </authorList>
    </citation>
    <scope>NUCLEOTIDE SEQUENCE [LARGE SCALE GENOMIC DNA]</scope>
    <source>
        <strain evidence="10 11">DSM 108506</strain>
    </source>
</reference>
<dbReference type="GO" id="GO:0006122">
    <property type="term" value="P:mitochondrial electron transport, ubiquinol to cytochrome c"/>
    <property type="evidence" value="ECO:0007669"/>
    <property type="project" value="InterPro"/>
</dbReference>
<comment type="similarity">
    <text evidence="2">Belongs to the UQCRB/QCR7 family.</text>
</comment>
<sequence>MTLFGPLGPSLAPWVRSFKGFRRLVKSHADWYANLAGYRKLGLRYDDLLVEERDDVQRALGRLTPRETYDRTFRFKRASHQAVLHKDLPKDQWVQASEDVRYLRPHVEEVAKEDTERAVWDNIAVSRK</sequence>
<keyword evidence="3" id="KW-0813">Transport</keyword>
<keyword evidence="4" id="KW-0679">Respiratory chain</keyword>
<dbReference type="PANTHER" id="PTHR12022">
    <property type="entry name" value="UBIQUINOL-CYTOCHROME C REDUCTASE COMPLEX 14 KD PROTEIN"/>
    <property type="match status" value="1"/>
</dbReference>
<keyword evidence="11" id="KW-1185">Reference proteome</keyword>
<evidence type="ECO:0000256" key="5">
    <source>
        <dbReference type="ARBA" id="ARBA00022792"/>
    </source>
</evidence>
<dbReference type="Proteomes" id="UP000308730">
    <property type="component" value="Unassembled WGS sequence"/>
</dbReference>
<dbReference type="GO" id="GO:0045275">
    <property type="term" value="C:respiratory chain complex III"/>
    <property type="evidence" value="ECO:0007669"/>
    <property type="project" value="InterPro"/>
</dbReference>
<comment type="caution">
    <text evidence="10">The sequence shown here is derived from an EMBL/GenBank/DDBJ whole genome shotgun (WGS) entry which is preliminary data.</text>
</comment>